<comment type="caution">
    <text evidence="1">The sequence shown here is derived from an EMBL/GenBank/DDBJ whole genome shotgun (WGS) entry which is preliminary data.</text>
</comment>
<organism evidence="1">
    <name type="scientific">marine sediment metagenome</name>
    <dbReference type="NCBI Taxonomy" id="412755"/>
    <lineage>
        <taxon>unclassified sequences</taxon>
        <taxon>metagenomes</taxon>
        <taxon>ecological metagenomes</taxon>
    </lineage>
</organism>
<evidence type="ECO:0000313" key="1">
    <source>
        <dbReference type="EMBL" id="KKM27613.1"/>
    </source>
</evidence>
<dbReference type="EMBL" id="LAZR01012288">
    <property type="protein sequence ID" value="KKM27613.1"/>
    <property type="molecule type" value="Genomic_DNA"/>
</dbReference>
<name>A0A0F9L0A9_9ZZZZ</name>
<gene>
    <name evidence="1" type="ORF">LCGC14_1572960</name>
</gene>
<proteinExistence type="predicted"/>
<sequence>MSYSQKDVGILLREAYKQHVEEFLRDLESLPIEHVSWVDEHSIRKSRMGEVNIFQSSMIFLPDITRLKFKWRNRL</sequence>
<protein>
    <submittedName>
        <fullName evidence="1">Uncharacterized protein</fullName>
    </submittedName>
</protein>
<accession>A0A0F9L0A9</accession>
<reference evidence="1" key="1">
    <citation type="journal article" date="2015" name="Nature">
        <title>Complex archaea that bridge the gap between prokaryotes and eukaryotes.</title>
        <authorList>
            <person name="Spang A."/>
            <person name="Saw J.H."/>
            <person name="Jorgensen S.L."/>
            <person name="Zaremba-Niedzwiedzka K."/>
            <person name="Martijn J."/>
            <person name="Lind A.E."/>
            <person name="van Eijk R."/>
            <person name="Schleper C."/>
            <person name="Guy L."/>
            <person name="Ettema T.J."/>
        </authorList>
    </citation>
    <scope>NUCLEOTIDE SEQUENCE</scope>
</reference>
<dbReference type="AlphaFoldDB" id="A0A0F9L0A9"/>